<dbReference type="Pfam" id="PF01048">
    <property type="entry name" value="PNP_UDP_1"/>
    <property type="match status" value="1"/>
</dbReference>
<dbReference type="GO" id="GO:0003824">
    <property type="term" value="F:catalytic activity"/>
    <property type="evidence" value="ECO:0007669"/>
    <property type="project" value="InterPro"/>
</dbReference>
<protein>
    <recommendedName>
        <fullName evidence="1">Nucleoside phosphorylase domain-containing protein</fullName>
    </recommendedName>
</protein>
<dbReference type="InterPro" id="IPR053137">
    <property type="entry name" value="NLR-like"/>
</dbReference>
<dbReference type="InterPro" id="IPR000845">
    <property type="entry name" value="Nucleoside_phosphorylase_d"/>
</dbReference>
<reference evidence="2 3" key="1">
    <citation type="submission" date="2018-10" db="EMBL/GenBank/DDBJ databases">
        <title>Fifty Aureobasidium pullulans genomes reveal a recombining polyextremotolerant generalist.</title>
        <authorList>
            <person name="Gostincar C."/>
            <person name="Turk M."/>
            <person name="Zajc J."/>
            <person name="Gunde-Cimerman N."/>
        </authorList>
    </citation>
    <scope>NUCLEOTIDE SEQUENCE [LARGE SCALE GENOMIC DNA]</scope>
    <source>
        <strain evidence="2 3">EXF-3863</strain>
    </source>
</reference>
<accession>A0A4S9U2W4</accession>
<proteinExistence type="predicted"/>
<dbReference type="SUPFAM" id="SSF53167">
    <property type="entry name" value="Purine and uridine phosphorylases"/>
    <property type="match status" value="1"/>
</dbReference>
<dbReference type="InterPro" id="IPR035994">
    <property type="entry name" value="Nucleoside_phosphorylase_sf"/>
</dbReference>
<dbReference type="PANTHER" id="PTHR46082:SF11">
    <property type="entry name" value="AAA+ ATPASE DOMAIN-CONTAINING PROTEIN-RELATED"/>
    <property type="match status" value="1"/>
</dbReference>
<organism evidence="2 3">
    <name type="scientific">Aureobasidium pullulans</name>
    <name type="common">Black yeast</name>
    <name type="synonym">Pullularia pullulans</name>
    <dbReference type="NCBI Taxonomy" id="5580"/>
    <lineage>
        <taxon>Eukaryota</taxon>
        <taxon>Fungi</taxon>
        <taxon>Dikarya</taxon>
        <taxon>Ascomycota</taxon>
        <taxon>Pezizomycotina</taxon>
        <taxon>Dothideomycetes</taxon>
        <taxon>Dothideomycetidae</taxon>
        <taxon>Dothideales</taxon>
        <taxon>Saccotheciaceae</taxon>
        <taxon>Aureobasidium</taxon>
    </lineage>
</organism>
<evidence type="ECO:0000313" key="3">
    <source>
        <dbReference type="Proteomes" id="UP000308005"/>
    </source>
</evidence>
<dbReference type="Proteomes" id="UP000308005">
    <property type="component" value="Unassembled WGS sequence"/>
</dbReference>
<dbReference type="Gene3D" id="3.40.50.1580">
    <property type="entry name" value="Nucleoside phosphorylase domain"/>
    <property type="match status" value="1"/>
</dbReference>
<name>A0A4S9U2W4_AURPU</name>
<evidence type="ECO:0000313" key="2">
    <source>
        <dbReference type="EMBL" id="THZ31486.1"/>
    </source>
</evidence>
<feature type="domain" description="Nucleoside phosphorylase" evidence="1">
    <location>
        <begin position="28"/>
        <end position="307"/>
    </location>
</feature>
<evidence type="ECO:0000259" key="1">
    <source>
        <dbReference type="Pfam" id="PF01048"/>
    </source>
</evidence>
<dbReference type="AlphaFoldDB" id="A0A4S9U2W4"/>
<dbReference type="GO" id="GO:0009116">
    <property type="term" value="P:nucleoside metabolic process"/>
    <property type="evidence" value="ECO:0007669"/>
    <property type="project" value="InterPro"/>
</dbReference>
<dbReference type="PANTHER" id="PTHR46082">
    <property type="entry name" value="ATP/GTP-BINDING PROTEIN-RELATED"/>
    <property type="match status" value="1"/>
</dbReference>
<gene>
    <name evidence="2" type="ORF">D6C91_00761</name>
</gene>
<dbReference type="EMBL" id="QZBM01000013">
    <property type="protein sequence ID" value="THZ31486.1"/>
    <property type="molecule type" value="Genomic_DNA"/>
</dbReference>
<comment type="caution">
    <text evidence="2">The sequence shown here is derived from an EMBL/GenBank/DDBJ whole genome shotgun (WGS) entry which is preliminary data.</text>
</comment>
<sequence length="363" mass="39537">MSTSQKRKISALDDGVDLRQLNCVEQYTIGWICALPIESAAAAKLLDEKHSEIPNVPGDNNSYRFGRIGGHNVVVGCLPAGRTGLVSTAIVAQQMKQSFGNLRLSLMVGIGGAVPSTENDIRLGDVVVSQPHGRYGGVVQYDLGKTRPDGEIERTGSLNSPPEAVLTALSKLQTTQEMEELRMQKHLEQLSALMPRYSFPSKLDDNLYRPDQRHKIGAECSSCGSDGLVERGIRADESPVIHYGTIASGNQVMKDGVARDRISRELGGVLCFEMEAAALMNNFPCLIVRGISDYSDSHKNDGWQRYAAAVAAAFAKELLMHLAVTQVAETQTISEAMAGFSQRIAQNTETARRTEQKIDRTSE</sequence>